<feature type="transmembrane region" description="Helical" evidence="4">
    <location>
        <begin position="35"/>
        <end position="52"/>
    </location>
</feature>
<dbReference type="EMBL" id="AYSA01000163">
    <property type="protein sequence ID" value="ESZ95826.1"/>
    <property type="molecule type" value="Genomic_DNA"/>
</dbReference>
<feature type="compositionally biased region" description="Basic and acidic residues" evidence="5">
    <location>
        <begin position="477"/>
        <end position="486"/>
    </location>
</feature>
<dbReference type="GO" id="GO:0005739">
    <property type="term" value="C:mitochondrion"/>
    <property type="evidence" value="ECO:0007669"/>
    <property type="project" value="TreeGrafter"/>
</dbReference>
<dbReference type="AlphaFoldDB" id="W9CJ15"/>
<feature type="region of interest" description="Disordered" evidence="5">
    <location>
        <begin position="467"/>
        <end position="509"/>
    </location>
</feature>
<evidence type="ECO:0000313" key="6">
    <source>
        <dbReference type="EMBL" id="ESZ95826.1"/>
    </source>
</evidence>
<dbReference type="HOGENOM" id="CLU_023308_0_0_1"/>
<dbReference type="Proteomes" id="UP000019487">
    <property type="component" value="Unassembled WGS sequence"/>
</dbReference>
<reference evidence="6 7" key="1">
    <citation type="journal article" date="2014" name="Genome Announc.">
        <title>Draft genome sequence of Sclerotinia borealis, a psychrophilic plant pathogenic fungus.</title>
        <authorList>
            <person name="Mardanov A.V."/>
            <person name="Beletsky A.V."/>
            <person name="Kadnikov V.V."/>
            <person name="Ignatov A.N."/>
            <person name="Ravin N.V."/>
        </authorList>
    </citation>
    <scope>NUCLEOTIDE SEQUENCE [LARGE SCALE GENOMIC DNA]</scope>
    <source>
        <strain evidence="7">F-4157</strain>
    </source>
</reference>
<dbReference type="GO" id="GO:0016020">
    <property type="term" value="C:membrane"/>
    <property type="evidence" value="ECO:0007669"/>
    <property type="project" value="UniProtKB-SubCell"/>
</dbReference>
<organism evidence="6 7">
    <name type="scientific">Sclerotinia borealis (strain F-4128)</name>
    <dbReference type="NCBI Taxonomy" id="1432307"/>
    <lineage>
        <taxon>Eukaryota</taxon>
        <taxon>Fungi</taxon>
        <taxon>Dikarya</taxon>
        <taxon>Ascomycota</taxon>
        <taxon>Pezizomycotina</taxon>
        <taxon>Leotiomycetes</taxon>
        <taxon>Helotiales</taxon>
        <taxon>Sclerotiniaceae</taxon>
        <taxon>Sclerotinia</taxon>
    </lineage>
</organism>
<comment type="caution">
    <text evidence="6">The sequence shown here is derived from an EMBL/GenBank/DDBJ whole genome shotgun (WGS) entry which is preliminary data.</text>
</comment>
<evidence type="ECO:0000256" key="5">
    <source>
        <dbReference type="SAM" id="MobiDB-lite"/>
    </source>
</evidence>
<evidence type="ECO:0000256" key="2">
    <source>
        <dbReference type="ARBA" id="ARBA00022989"/>
    </source>
</evidence>
<dbReference type="STRING" id="1432307.W9CJ15"/>
<evidence type="ECO:0000256" key="1">
    <source>
        <dbReference type="ARBA" id="ARBA00022692"/>
    </source>
</evidence>
<evidence type="ECO:0000313" key="7">
    <source>
        <dbReference type="Proteomes" id="UP000019487"/>
    </source>
</evidence>
<keyword evidence="2 4" id="KW-1133">Transmembrane helix</keyword>
<evidence type="ECO:0000256" key="3">
    <source>
        <dbReference type="ARBA" id="ARBA00023136"/>
    </source>
</evidence>
<keyword evidence="7" id="KW-1185">Reference proteome</keyword>
<comment type="similarity">
    <text evidence="4">Belongs to the AIM11 family.</text>
</comment>
<dbReference type="OrthoDB" id="3455134at2759"/>
<sequence length="722" mass="81770">MAEYKPISSSIIPPTAAPTTPPDSSLFSQRSRRQFGLFMGGAAFFALSAAITRRSLVRKYKSLLPKFYTPSNHVPEFEGSMEALEALSVATVNVASGTVMFSGGLLWAFDISTFDDMQQRYRAKMGLLVQETNPEDEKQMEEWVTSMMVRLNIDPKEYMDKKDENALGETEEQADDVSMDCKVTLRKYVLVSRPPKWAQQGDRVVVHSPVQDITNESVIPVRRFNGDDENSVCFMPTQDIEKDGSIAQINAMVSSTATRIDAHGVALSETDSDFEYRPGDQFWLFIAADRTGYENEVPVINLRTMATGRVPITHVCWFPRMHGPGNEVWTFGSSIRKLKLKHAGKNQFTFWTWGICQYLDGKPVTTKEIQVPERNISTDAQRWLSSADSRPLFFQILKIKTQDHHQIHSPLSLSPQSFSECFKSLFPAPAPIFKILDKAFWISIMDPASKETPTLLRSSLIHSQRTLSSPDRRKYRRTEVDVDARGDSGSSDKTATSSTISFSPTMGNDDTRSYSNDLSELISNQDGEGIEAAVCHLDIYRRQVAKVLDQNRNIERPVLSAAHPLLRNDPTILSEGHQINKNMPTIEFLTSERNHNAELCDRGKDDCEWSLQFISKHYHPDPRKCHTTKSMSDHEHCISAKRAYPGAAGPCLLMEGPREHHCCLWKSEDTNDWSAHVKKEFDMVKIAEAKKWDAPIFDESRNVKEEDWCPIGTQEFIKDEFC</sequence>
<keyword evidence="1 4" id="KW-0812">Transmembrane</keyword>
<evidence type="ECO:0000256" key="4">
    <source>
        <dbReference type="RuleBase" id="RU367098"/>
    </source>
</evidence>
<feature type="region of interest" description="Disordered" evidence="5">
    <location>
        <begin position="1"/>
        <end position="25"/>
    </location>
</feature>
<dbReference type="PANTHER" id="PTHR39136:SF1">
    <property type="entry name" value="ALTERED INHERITANCE OF MITOCHONDRIA PROTEIN 11"/>
    <property type="match status" value="1"/>
</dbReference>
<proteinExistence type="inferred from homology"/>
<gene>
    <name evidence="4" type="primary">AIM11</name>
    <name evidence="6" type="ORF">SBOR_3768</name>
</gene>
<keyword evidence="3 4" id="KW-0472">Membrane</keyword>
<accession>W9CJ15</accession>
<dbReference type="InterPro" id="IPR038814">
    <property type="entry name" value="AIM11"/>
</dbReference>
<name>W9CJ15_SCLBF</name>
<feature type="compositionally biased region" description="Polar residues" evidence="5">
    <location>
        <begin position="488"/>
        <end position="509"/>
    </location>
</feature>
<feature type="compositionally biased region" description="Low complexity" evidence="5">
    <location>
        <begin position="1"/>
        <end position="14"/>
    </location>
</feature>
<dbReference type="PANTHER" id="PTHR39136">
    <property type="entry name" value="ALTERED INHERITANCE OF MITOCHONDRIA PROTEIN 11"/>
    <property type="match status" value="1"/>
</dbReference>
<comment type="subcellular location">
    <subcellularLocation>
        <location evidence="4">Membrane</location>
        <topology evidence="4">Multi-pass membrane protein</topology>
    </subcellularLocation>
</comment>
<protein>
    <recommendedName>
        <fullName evidence="4">Altered inheritance of mitochondria protein 11</fullName>
    </recommendedName>
</protein>